<dbReference type="PROSITE" id="PS50888">
    <property type="entry name" value="BHLH"/>
    <property type="match status" value="1"/>
</dbReference>
<evidence type="ECO:0000256" key="1">
    <source>
        <dbReference type="ARBA" id="ARBA00004123"/>
    </source>
</evidence>
<dbReference type="GO" id="GO:0046983">
    <property type="term" value="F:protein dimerization activity"/>
    <property type="evidence" value="ECO:0007669"/>
    <property type="project" value="InterPro"/>
</dbReference>
<dbReference type="SMART" id="SM00353">
    <property type="entry name" value="HLH"/>
    <property type="match status" value="1"/>
</dbReference>
<accession>A0A6N2MYR5</accession>
<evidence type="ECO:0000256" key="4">
    <source>
        <dbReference type="ARBA" id="ARBA00023242"/>
    </source>
</evidence>
<keyword evidence="4" id="KW-0539">Nucleus</keyword>
<comment type="subcellular location">
    <subcellularLocation>
        <location evidence="1">Nucleus</location>
    </subcellularLocation>
</comment>
<evidence type="ECO:0000259" key="5">
    <source>
        <dbReference type="PROSITE" id="PS50888"/>
    </source>
</evidence>
<dbReference type="EMBL" id="CAADRP010002007">
    <property type="protein sequence ID" value="VFU58914.1"/>
    <property type="molecule type" value="Genomic_DNA"/>
</dbReference>
<dbReference type="SUPFAM" id="SSF47459">
    <property type="entry name" value="HLH, helix-loop-helix DNA-binding domain"/>
    <property type="match status" value="1"/>
</dbReference>
<dbReference type="InterPro" id="IPR011598">
    <property type="entry name" value="bHLH_dom"/>
</dbReference>
<evidence type="ECO:0000256" key="3">
    <source>
        <dbReference type="ARBA" id="ARBA00023163"/>
    </source>
</evidence>
<feature type="domain" description="BHLH" evidence="5">
    <location>
        <begin position="30"/>
        <end position="79"/>
    </location>
</feature>
<name>A0A6N2MYR5_SALVM</name>
<organism evidence="6">
    <name type="scientific">Salix viminalis</name>
    <name type="common">Common osier</name>
    <name type="synonym">Basket willow</name>
    <dbReference type="NCBI Taxonomy" id="40686"/>
    <lineage>
        <taxon>Eukaryota</taxon>
        <taxon>Viridiplantae</taxon>
        <taxon>Streptophyta</taxon>
        <taxon>Embryophyta</taxon>
        <taxon>Tracheophyta</taxon>
        <taxon>Spermatophyta</taxon>
        <taxon>Magnoliopsida</taxon>
        <taxon>eudicotyledons</taxon>
        <taxon>Gunneridae</taxon>
        <taxon>Pentapetalae</taxon>
        <taxon>rosids</taxon>
        <taxon>fabids</taxon>
        <taxon>Malpighiales</taxon>
        <taxon>Salicaceae</taxon>
        <taxon>Saliceae</taxon>
        <taxon>Salix</taxon>
    </lineage>
</organism>
<evidence type="ECO:0000256" key="2">
    <source>
        <dbReference type="ARBA" id="ARBA00023015"/>
    </source>
</evidence>
<gene>
    <name evidence="6" type="ORF">SVIM_LOCUS431373</name>
</gene>
<dbReference type="Gene3D" id="4.10.280.10">
    <property type="entry name" value="Helix-loop-helix DNA-binding domain"/>
    <property type="match status" value="1"/>
</dbReference>
<dbReference type="InterPro" id="IPR036638">
    <property type="entry name" value="HLH_DNA-bd_sf"/>
</dbReference>
<keyword evidence="2" id="KW-0805">Transcription regulation</keyword>
<dbReference type="InterPro" id="IPR044273">
    <property type="entry name" value="PIF3-like"/>
</dbReference>
<dbReference type="PANTHER" id="PTHR46807">
    <property type="entry name" value="TRANSCRIPTION FACTOR PIF3"/>
    <property type="match status" value="1"/>
</dbReference>
<dbReference type="GO" id="GO:0003700">
    <property type="term" value="F:DNA-binding transcription factor activity"/>
    <property type="evidence" value="ECO:0007669"/>
    <property type="project" value="InterPro"/>
</dbReference>
<sequence>MKTQRGQRIQAMISRKKNRYLLEEVQVPRESEQQKSIFCLKGRDKINKKMRALQDLIPNSNKVDKASMLDEAIDYLKSLQLQVQIMSMATRPLYACNDVTSRQCSI</sequence>
<dbReference type="GO" id="GO:0010017">
    <property type="term" value="P:red or far-red light signaling pathway"/>
    <property type="evidence" value="ECO:0007669"/>
    <property type="project" value="UniProtKB-ARBA"/>
</dbReference>
<dbReference type="AlphaFoldDB" id="A0A6N2MYR5"/>
<keyword evidence="3" id="KW-0804">Transcription</keyword>
<protein>
    <recommendedName>
        <fullName evidence="5">BHLH domain-containing protein</fullName>
    </recommendedName>
</protein>
<proteinExistence type="predicted"/>
<dbReference type="Pfam" id="PF00010">
    <property type="entry name" value="HLH"/>
    <property type="match status" value="1"/>
</dbReference>
<dbReference type="GO" id="GO:0005634">
    <property type="term" value="C:nucleus"/>
    <property type="evidence" value="ECO:0007669"/>
    <property type="project" value="UniProtKB-SubCell"/>
</dbReference>
<dbReference type="PANTHER" id="PTHR46807:SF3">
    <property type="entry name" value="BHLH DOMAIN-CONTAINING PROTEIN"/>
    <property type="match status" value="1"/>
</dbReference>
<reference evidence="6" key="1">
    <citation type="submission" date="2019-03" db="EMBL/GenBank/DDBJ databases">
        <authorList>
            <person name="Mank J."/>
            <person name="Almeida P."/>
        </authorList>
    </citation>
    <scope>NUCLEOTIDE SEQUENCE</scope>
    <source>
        <strain evidence="6">78183</strain>
    </source>
</reference>
<evidence type="ECO:0000313" key="6">
    <source>
        <dbReference type="EMBL" id="VFU58914.1"/>
    </source>
</evidence>